<evidence type="ECO:0000313" key="4">
    <source>
        <dbReference type="Proteomes" id="UP000029492"/>
    </source>
</evidence>
<proteinExistence type="predicted"/>
<dbReference type="CDD" id="cd07891">
    <property type="entry name" value="CYTH-like_CthTTM-like_1"/>
    <property type="match status" value="1"/>
</dbReference>
<sequence>MPVEIERKFIANPSVLALCREGTHFVQGYLFTDAANTIRIRRAGARTLITWKSPRRGACRDEIEFAIPPEDGAALLATVPPDRRLEKTRYRVVHAGATWDVDVFGGGLSGLILAEIELEREDQPVVLPPWVEGEVTGDARYRNSRLAAGLVPERQAA</sequence>
<dbReference type="SUPFAM" id="SSF55154">
    <property type="entry name" value="CYTH-like phosphatases"/>
    <property type="match status" value="1"/>
</dbReference>
<dbReference type="EMBL" id="CP003811">
    <property type="protein sequence ID" value="AIQ92665.1"/>
    <property type="molecule type" value="Genomic_DNA"/>
</dbReference>
<dbReference type="KEGG" id="mor:MOC_4910"/>
<dbReference type="HOGENOM" id="CLU_109545_1_0_5"/>
<name>A0A089P1L1_9HYPH</name>
<evidence type="ECO:0000313" key="3">
    <source>
        <dbReference type="EMBL" id="AIQ92665.1"/>
    </source>
</evidence>
<reference evidence="3 4" key="1">
    <citation type="journal article" date="2014" name="PLoS ONE">
        <title>Genome Information of Methylobacterium oryzae, a Plant-Probiotic Methylotroph in the Phyllosphere.</title>
        <authorList>
            <person name="Kwak M.J."/>
            <person name="Jeong H."/>
            <person name="Madhaiyan M."/>
            <person name="Lee Y."/>
            <person name="Sa T.M."/>
            <person name="Oh T.K."/>
            <person name="Kim J.F."/>
        </authorList>
    </citation>
    <scope>NUCLEOTIDE SEQUENCE [LARGE SCALE GENOMIC DNA]</scope>
    <source>
        <strain evidence="3 4">CBMB20</strain>
    </source>
</reference>
<feature type="active site" description="Proton acceptor" evidence="1">
    <location>
        <position position="29"/>
    </location>
</feature>
<dbReference type="PROSITE" id="PS51707">
    <property type="entry name" value="CYTH"/>
    <property type="match status" value="1"/>
</dbReference>
<dbReference type="InterPro" id="IPR033469">
    <property type="entry name" value="CYTH-like_dom_sf"/>
</dbReference>
<dbReference type="PANTHER" id="PTHR40114:SF1">
    <property type="entry name" value="SLR0698 PROTEIN"/>
    <property type="match status" value="1"/>
</dbReference>
<dbReference type="PIRSF" id="PIRSF016487">
    <property type="entry name" value="CYTH_UCP016487"/>
    <property type="match status" value="1"/>
</dbReference>
<dbReference type="eggNOG" id="COG2954">
    <property type="taxonomic scope" value="Bacteria"/>
</dbReference>
<gene>
    <name evidence="3" type="ORF">MOC_4910</name>
</gene>
<organism evidence="3 4">
    <name type="scientific">Methylobacterium oryzae CBMB20</name>
    <dbReference type="NCBI Taxonomy" id="693986"/>
    <lineage>
        <taxon>Bacteria</taxon>
        <taxon>Pseudomonadati</taxon>
        <taxon>Pseudomonadota</taxon>
        <taxon>Alphaproteobacteria</taxon>
        <taxon>Hyphomicrobiales</taxon>
        <taxon>Methylobacteriaceae</taxon>
        <taxon>Methylobacterium</taxon>
    </lineage>
</organism>
<dbReference type="AlphaFoldDB" id="A0A089P1L1"/>
<dbReference type="InterPro" id="IPR023577">
    <property type="entry name" value="CYTH_domain"/>
</dbReference>
<accession>A0A089P1L1</accession>
<evidence type="ECO:0000256" key="1">
    <source>
        <dbReference type="PIRSR" id="PIRSR016487-1"/>
    </source>
</evidence>
<dbReference type="PANTHER" id="PTHR40114">
    <property type="entry name" value="SLR0698 PROTEIN"/>
    <property type="match status" value="1"/>
</dbReference>
<feature type="domain" description="CYTH" evidence="2">
    <location>
        <begin position="2"/>
        <end position="157"/>
    </location>
</feature>
<dbReference type="Gene3D" id="2.40.320.10">
    <property type="entry name" value="Hypothetical Protein Pfu-838710-001"/>
    <property type="match status" value="1"/>
</dbReference>
<dbReference type="RefSeq" id="WP_043348059.1">
    <property type="nucleotide sequence ID" value="NZ_CP003811.1"/>
</dbReference>
<dbReference type="GeneID" id="96605639"/>
<keyword evidence="4" id="KW-1185">Reference proteome</keyword>
<dbReference type="SMART" id="SM01118">
    <property type="entry name" value="CYTH"/>
    <property type="match status" value="1"/>
</dbReference>
<dbReference type="InterPro" id="IPR012042">
    <property type="entry name" value="NeuTTM/CthTTM-like"/>
</dbReference>
<evidence type="ECO:0000259" key="2">
    <source>
        <dbReference type="PROSITE" id="PS51707"/>
    </source>
</evidence>
<dbReference type="Proteomes" id="UP000029492">
    <property type="component" value="Chromosome"/>
</dbReference>
<dbReference type="Pfam" id="PF01928">
    <property type="entry name" value="CYTH"/>
    <property type="match status" value="1"/>
</dbReference>
<dbReference type="STRING" id="693986.MOC_4910"/>
<protein>
    <submittedName>
        <fullName evidence="3">Adenylate cyclase</fullName>
    </submittedName>
</protein>